<evidence type="ECO:0000259" key="1">
    <source>
        <dbReference type="Pfam" id="PF08279"/>
    </source>
</evidence>
<feature type="domain" description="Helix-turn-helix type 11" evidence="1">
    <location>
        <begin position="100"/>
        <end position="125"/>
    </location>
</feature>
<dbReference type="Proteomes" id="UP000823896">
    <property type="component" value="Unassembled WGS sequence"/>
</dbReference>
<name>A0A9D2NQ80_9FIRM</name>
<evidence type="ECO:0000313" key="3">
    <source>
        <dbReference type="Proteomes" id="UP000823896"/>
    </source>
</evidence>
<dbReference type="SUPFAM" id="SSF46785">
    <property type="entry name" value="Winged helix' DNA-binding domain"/>
    <property type="match status" value="1"/>
</dbReference>
<dbReference type="AlphaFoldDB" id="A0A9D2NQ80"/>
<organism evidence="2 3">
    <name type="scientific">Candidatus Merdibacter merdavium</name>
    <dbReference type="NCBI Taxonomy" id="2838692"/>
    <lineage>
        <taxon>Bacteria</taxon>
        <taxon>Bacillati</taxon>
        <taxon>Bacillota</taxon>
        <taxon>Erysipelotrichia</taxon>
        <taxon>Erysipelotrichales</taxon>
        <taxon>Erysipelotrichaceae</taxon>
        <taxon>Merdibacter</taxon>
    </lineage>
</organism>
<dbReference type="PANTHER" id="PTHR30185:SF12">
    <property type="entry name" value="TRANSCRIPTIONAL REGULATOR MANR"/>
    <property type="match status" value="1"/>
</dbReference>
<dbReference type="Gene3D" id="1.10.10.10">
    <property type="entry name" value="Winged helix-like DNA-binding domain superfamily/Winged helix DNA-binding domain"/>
    <property type="match status" value="1"/>
</dbReference>
<reference evidence="2" key="1">
    <citation type="journal article" date="2021" name="PeerJ">
        <title>Extensive microbial diversity within the chicken gut microbiome revealed by metagenomics and culture.</title>
        <authorList>
            <person name="Gilroy R."/>
            <person name="Ravi A."/>
            <person name="Getino M."/>
            <person name="Pursley I."/>
            <person name="Horton D.L."/>
            <person name="Alikhan N.F."/>
            <person name="Baker D."/>
            <person name="Gharbi K."/>
            <person name="Hall N."/>
            <person name="Watson M."/>
            <person name="Adriaenssens E.M."/>
            <person name="Foster-Nyarko E."/>
            <person name="Jarju S."/>
            <person name="Secka A."/>
            <person name="Antonio M."/>
            <person name="Oren A."/>
            <person name="Chaudhuri R.R."/>
            <person name="La Ragione R."/>
            <person name="Hildebrand F."/>
            <person name="Pallen M.J."/>
        </authorList>
    </citation>
    <scope>NUCLEOTIDE SEQUENCE</scope>
    <source>
        <strain evidence="2">CHK187-11901</strain>
    </source>
</reference>
<comment type="caution">
    <text evidence="2">The sequence shown here is derived from an EMBL/GenBank/DDBJ whole genome shotgun (WGS) entry which is preliminary data.</text>
</comment>
<protein>
    <submittedName>
        <fullName evidence="2">HTH domain-containing protein</fullName>
    </submittedName>
</protein>
<dbReference type="EMBL" id="DWWM01000011">
    <property type="protein sequence ID" value="HJC35929.1"/>
    <property type="molecule type" value="Genomic_DNA"/>
</dbReference>
<dbReference type="PANTHER" id="PTHR30185">
    <property type="entry name" value="CRYPTIC BETA-GLUCOSIDE BGL OPERON ANTITERMINATOR"/>
    <property type="match status" value="1"/>
</dbReference>
<dbReference type="InterPro" id="IPR013196">
    <property type="entry name" value="HTH_11"/>
</dbReference>
<dbReference type="Pfam" id="PF08279">
    <property type="entry name" value="HTH_11"/>
    <property type="match status" value="1"/>
</dbReference>
<reference evidence="2" key="2">
    <citation type="submission" date="2021-04" db="EMBL/GenBank/DDBJ databases">
        <authorList>
            <person name="Gilroy R."/>
        </authorList>
    </citation>
    <scope>NUCLEOTIDE SEQUENCE</scope>
    <source>
        <strain evidence="2">CHK187-11901</strain>
    </source>
</reference>
<dbReference type="InterPro" id="IPR050661">
    <property type="entry name" value="BglG_antiterminators"/>
</dbReference>
<gene>
    <name evidence="2" type="ORF">H9702_02210</name>
</gene>
<sequence>MRMLKIIDLLLEEERPTVSALSARLKLSTRQIRYDIECINQLHEGRQLLIETDNKGVLSVKDEGTLRMLRHNAESVSYLQPQRLLYMRMILAFDLESYNLSRIAEELSVSRMTVRNDMQLLEEELRENGLSIRYQHGYTLSGSVQSFFTYRCKALYQMKYLLFKEECNTMEKRLKEHFYRHFFPARLAEVVPVLMSFLHRQDIWLDDAEFHHIYTKVLVILWYSYNERSLPPVTEYLSLSCPDLSTLFQQLEEIGITLWHEARNYMSYTFQCIVQYHEAAKQRYGNDAIVFLHQLLNALEDGEEARFSQDVFLLSNLFAHLCHFMHRQNYHMISAKHPEDEVKLDEQTETRLRAFCASHHELFSLQSEEEIALIRLYLACSVERMKTQEPVRVLFVSGASMQLQQHLVQDLSQYYHIEVIGRLSMFELPFYHAWQNAQLVLTTEHIPEDFVCPHPVQKISLILREEDHLALQQAGLPRRRISEPSDQRHVEPVTICQEEHLDQQGTLASSLPFVQLRFRLSLDRQISYCREDGSRFIILVEAQDAISLLWLLNRLYRGLKDIGAKEDITKHIAAALEYDDTENEE</sequence>
<dbReference type="InterPro" id="IPR036390">
    <property type="entry name" value="WH_DNA-bd_sf"/>
</dbReference>
<accession>A0A9D2NQ80</accession>
<evidence type="ECO:0000313" key="2">
    <source>
        <dbReference type="EMBL" id="HJC35929.1"/>
    </source>
</evidence>
<proteinExistence type="predicted"/>
<dbReference type="InterPro" id="IPR036388">
    <property type="entry name" value="WH-like_DNA-bd_sf"/>
</dbReference>